<evidence type="ECO:0000313" key="2">
    <source>
        <dbReference type="EMBL" id="SVC81977.1"/>
    </source>
</evidence>
<protein>
    <recommendedName>
        <fullName evidence="3">DUF1648 domain-containing protein</fullName>
    </recommendedName>
</protein>
<evidence type="ECO:0000256" key="1">
    <source>
        <dbReference type="SAM" id="Phobius"/>
    </source>
</evidence>
<feature type="transmembrane region" description="Helical" evidence="1">
    <location>
        <begin position="67"/>
        <end position="86"/>
    </location>
</feature>
<evidence type="ECO:0008006" key="3">
    <source>
        <dbReference type="Google" id="ProtNLM"/>
    </source>
</evidence>
<proteinExistence type="predicted"/>
<gene>
    <name evidence="2" type="ORF">METZ01_LOCUS334831</name>
</gene>
<name>A0A382QAB4_9ZZZZ</name>
<reference evidence="2" key="1">
    <citation type="submission" date="2018-05" db="EMBL/GenBank/DDBJ databases">
        <authorList>
            <person name="Lanie J.A."/>
            <person name="Ng W.-L."/>
            <person name="Kazmierczak K.M."/>
            <person name="Andrzejewski T.M."/>
            <person name="Davidsen T.M."/>
            <person name="Wayne K.J."/>
            <person name="Tettelin H."/>
            <person name="Glass J.I."/>
            <person name="Rusch D."/>
            <person name="Podicherti R."/>
            <person name="Tsui H.-C.T."/>
            <person name="Winkler M.E."/>
        </authorList>
    </citation>
    <scope>NUCLEOTIDE SEQUENCE</scope>
</reference>
<sequence length="120" mass="13323">METSDKIATWKNHGPALILLGISLLSILLLFAFIARTVPTLPNPIPLNLSYEGTAIRYGSTHNLFNLPMIGSLIWLVNTMTGLVLLRNKDERFVAHLLLTITLIAQLIIWFTALTLTNAI</sequence>
<dbReference type="AlphaFoldDB" id="A0A382QAB4"/>
<keyword evidence="1" id="KW-0812">Transmembrane</keyword>
<keyword evidence="1" id="KW-0472">Membrane</keyword>
<accession>A0A382QAB4</accession>
<feature type="transmembrane region" description="Helical" evidence="1">
    <location>
        <begin position="93"/>
        <end position="113"/>
    </location>
</feature>
<organism evidence="2">
    <name type="scientific">marine metagenome</name>
    <dbReference type="NCBI Taxonomy" id="408172"/>
    <lineage>
        <taxon>unclassified sequences</taxon>
        <taxon>metagenomes</taxon>
        <taxon>ecological metagenomes</taxon>
    </lineage>
</organism>
<feature type="transmembrane region" description="Helical" evidence="1">
    <location>
        <begin position="16"/>
        <end position="35"/>
    </location>
</feature>
<keyword evidence="1" id="KW-1133">Transmembrane helix</keyword>
<dbReference type="EMBL" id="UINC01112793">
    <property type="protein sequence ID" value="SVC81977.1"/>
    <property type="molecule type" value="Genomic_DNA"/>
</dbReference>